<protein>
    <recommendedName>
        <fullName evidence="3">Leucine-binding protein domain-containing protein</fullName>
    </recommendedName>
</protein>
<keyword evidence="2" id="KW-0732">Signal</keyword>
<feature type="domain" description="Leucine-binding protein" evidence="3">
    <location>
        <begin position="64"/>
        <end position="366"/>
    </location>
</feature>
<comment type="caution">
    <text evidence="4">The sequence shown here is derived from an EMBL/GenBank/DDBJ whole genome shotgun (WGS) entry which is preliminary data.</text>
</comment>
<dbReference type="InterPro" id="IPR028082">
    <property type="entry name" value="Peripla_BP_I"/>
</dbReference>
<comment type="similarity">
    <text evidence="1">Belongs to the leucine-binding protein family.</text>
</comment>
<dbReference type="Gene3D" id="3.40.50.2300">
    <property type="match status" value="2"/>
</dbReference>
<keyword evidence="5" id="KW-1185">Reference proteome</keyword>
<reference evidence="4 5" key="1">
    <citation type="submission" date="2024-06" db="EMBL/GenBank/DDBJ databases">
        <title>Sorghum-associated microbial communities from plants grown in Nebraska, USA.</title>
        <authorList>
            <person name="Schachtman D."/>
        </authorList>
    </citation>
    <scope>NUCLEOTIDE SEQUENCE [LARGE SCALE GENOMIC DNA]</scope>
    <source>
        <strain evidence="4 5">2709</strain>
    </source>
</reference>
<evidence type="ECO:0000313" key="4">
    <source>
        <dbReference type="EMBL" id="MET4580353.1"/>
    </source>
</evidence>
<evidence type="ECO:0000259" key="3">
    <source>
        <dbReference type="Pfam" id="PF13458"/>
    </source>
</evidence>
<sequence>MGLPVPDMKISLPVLTRRAALRLGMAGTTGLLAAPAVLAQGSRSRNEPPTVLQIVDTAIEQQDVAKDFFIGSLAAWQDFSKQDILRGRTVVHRKLEIDSTAKDWSAGLAELRDNPSIVAVSGSVSEGAARQLAQHLAAAKLPLAHVAPWLHDIDKADERTFPIFANRQMQIRHALRSLSMVGVREIGAVYATSRDRNLYKASVANAAAALKLQVVGFEGADDPRDLGRQMSARSPVVMLFLGGTPELARFTQGLADQSRQRYVVALAEVNLQILRQMGAVPTIPVIGAQVVPLTRSQMPVVQAYRGTLARLFDEPTSSLSLAGYLGARYTQQVLAAMTGPIDRPSVLSAFQQRQAIDLGGFRVAYDAQGLGSTYVTQSMLTVEGREVG</sequence>
<evidence type="ECO:0000256" key="1">
    <source>
        <dbReference type="ARBA" id="ARBA00010062"/>
    </source>
</evidence>
<dbReference type="InterPro" id="IPR028081">
    <property type="entry name" value="Leu-bd"/>
</dbReference>
<dbReference type="Proteomes" id="UP001549320">
    <property type="component" value="Unassembled WGS sequence"/>
</dbReference>
<name>A0ABV2QHK2_9BURK</name>
<evidence type="ECO:0000256" key="2">
    <source>
        <dbReference type="ARBA" id="ARBA00022729"/>
    </source>
</evidence>
<gene>
    <name evidence="4" type="ORF">ABIE13_005494</name>
</gene>
<dbReference type="SUPFAM" id="SSF53822">
    <property type="entry name" value="Periplasmic binding protein-like I"/>
    <property type="match status" value="1"/>
</dbReference>
<proteinExistence type="inferred from homology"/>
<organism evidence="4 5">
    <name type="scientific">Ottowia thiooxydans</name>
    <dbReference type="NCBI Taxonomy" id="219182"/>
    <lineage>
        <taxon>Bacteria</taxon>
        <taxon>Pseudomonadati</taxon>
        <taxon>Pseudomonadota</taxon>
        <taxon>Betaproteobacteria</taxon>
        <taxon>Burkholderiales</taxon>
        <taxon>Comamonadaceae</taxon>
        <taxon>Ottowia</taxon>
    </lineage>
</organism>
<dbReference type="Pfam" id="PF13458">
    <property type="entry name" value="Peripla_BP_6"/>
    <property type="match status" value="1"/>
</dbReference>
<accession>A0ABV2QHK2</accession>
<dbReference type="EMBL" id="JBEPSH010000017">
    <property type="protein sequence ID" value="MET4580353.1"/>
    <property type="molecule type" value="Genomic_DNA"/>
</dbReference>
<evidence type="ECO:0000313" key="5">
    <source>
        <dbReference type="Proteomes" id="UP001549320"/>
    </source>
</evidence>